<accession>A0ABX4N131</accession>
<evidence type="ECO:0000256" key="2">
    <source>
        <dbReference type="SAM" id="Phobius"/>
    </source>
</evidence>
<dbReference type="PANTHER" id="PTHR12993:SF11">
    <property type="entry name" value="N-ACETYLGLUCOSAMINYL-PHOSPHATIDYLINOSITOL DE-N-ACETYLASE"/>
    <property type="match status" value="1"/>
</dbReference>
<evidence type="ECO:0000256" key="1">
    <source>
        <dbReference type="ARBA" id="ARBA00022833"/>
    </source>
</evidence>
<comment type="caution">
    <text evidence="3">The sequence shown here is derived from an EMBL/GenBank/DDBJ whole genome shotgun (WGS) entry which is preliminary data.</text>
</comment>
<protein>
    <submittedName>
        <fullName evidence="3">LmbE family N-acetylglucosaminyl deacetylase</fullName>
    </submittedName>
</protein>
<gene>
    <name evidence="3" type="ORF">ATK23_2505</name>
</gene>
<dbReference type="PANTHER" id="PTHR12993">
    <property type="entry name" value="N-ACETYLGLUCOSAMINYL-PHOSPHATIDYLINOSITOL DE-N-ACETYLASE-RELATED"/>
    <property type="match status" value="1"/>
</dbReference>
<keyword evidence="4" id="KW-1185">Reference proteome</keyword>
<keyword evidence="1" id="KW-0862">Zinc</keyword>
<dbReference type="Gene3D" id="3.40.50.10320">
    <property type="entry name" value="LmbE-like"/>
    <property type="match status" value="1"/>
</dbReference>
<organism evidence="3 4">
    <name type="scientific">Glutamicibacter mysorens</name>
    <dbReference type="NCBI Taxonomy" id="257984"/>
    <lineage>
        <taxon>Bacteria</taxon>
        <taxon>Bacillati</taxon>
        <taxon>Actinomycetota</taxon>
        <taxon>Actinomycetes</taxon>
        <taxon>Micrococcales</taxon>
        <taxon>Micrococcaceae</taxon>
        <taxon>Glutamicibacter</taxon>
    </lineage>
</organism>
<sequence>MASIIGIAISSSRWGRRWLVRDFTHHQSILGAWIAGNLVLIAAAGRHLLSRGESDAAAVVAIMAAISLLILCLSMLALQRRPQSNTRPRRFLAVGAHPDDVELACGATIAKLIDSGHEVRIVVMSQGESGGHAPRRIQEARHGARYLGAQSHTVHSFCDTRLSENSNLMVATIEEEIAAFEPDVVLTHSATDIHQDHEAVHRAVMRAGRRLPSILCFESPSVSKDFSPDFFVDVENYTDVKVEAIKLHADQRNKPYMTRTRIESMANFRGNQVKQQRAEGFEVMRLVSTTVGDF</sequence>
<dbReference type="SUPFAM" id="SSF102588">
    <property type="entry name" value="LmbE-like"/>
    <property type="match status" value="1"/>
</dbReference>
<dbReference type="Proteomes" id="UP000229263">
    <property type="component" value="Unassembled WGS sequence"/>
</dbReference>
<name>A0ABX4N131_9MICC</name>
<dbReference type="InterPro" id="IPR024078">
    <property type="entry name" value="LmbE-like_dom_sf"/>
</dbReference>
<feature type="transmembrane region" description="Helical" evidence="2">
    <location>
        <begin position="23"/>
        <end position="44"/>
    </location>
</feature>
<keyword evidence="2" id="KW-0472">Membrane</keyword>
<evidence type="ECO:0000313" key="3">
    <source>
        <dbReference type="EMBL" id="PJJ45242.1"/>
    </source>
</evidence>
<dbReference type="Pfam" id="PF02585">
    <property type="entry name" value="PIG-L"/>
    <property type="match status" value="1"/>
</dbReference>
<keyword evidence="2" id="KW-0812">Transmembrane</keyword>
<keyword evidence="2" id="KW-1133">Transmembrane helix</keyword>
<dbReference type="InterPro" id="IPR003737">
    <property type="entry name" value="GlcNAc_PI_deacetylase-related"/>
</dbReference>
<dbReference type="EMBL" id="PGEY01000001">
    <property type="protein sequence ID" value="PJJ45242.1"/>
    <property type="molecule type" value="Genomic_DNA"/>
</dbReference>
<reference evidence="3 4" key="1">
    <citation type="submission" date="2017-11" db="EMBL/GenBank/DDBJ databases">
        <title>Sequencing the genomes of 1000 actinobacteria strains.</title>
        <authorList>
            <person name="Klenk H.-P."/>
        </authorList>
    </citation>
    <scope>NUCLEOTIDE SEQUENCE [LARGE SCALE GENOMIC DNA]</scope>
    <source>
        <strain evidence="3 4">DSM 12798</strain>
    </source>
</reference>
<evidence type="ECO:0000313" key="4">
    <source>
        <dbReference type="Proteomes" id="UP000229263"/>
    </source>
</evidence>
<feature type="transmembrane region" description="Helical" evidence="2">
    <location>
        <begin position="56"/>
        <end position="78"/>
    </location>
</feature>
<proteinExistence type="predicted"/>